<dbReference type="AlphaFoldDB" id="A0AA37Q4F9"/>
<dbReference type="SUPFAM" id="SSF55021">
    <property type="entry name" value="ACT-like"/>
    <property type="match status" value="2"/>
</dbReference>
<dbReference type="Pfam" id="PF00742">
    <property type="entry name" value="Homoserine_dh"/>
    <property type="match status" value="1"/>
</dbReference>
<evidence type="ECO:0000256" key="7">
    <source>
        <dbReference type="ARBA" id="ARBA00022605"/>
    </source>
</evidence>
<dbReference type="NCBIfam" id="TIGR00657">
    <property type="entry name" value="asp_kinases"/>
    <property type="match status" value="1"/>
</dbReference>
<evidence type="ECO:0000256" key="11">
    <source>
        <dbReference type="ARBA" id="ARBA00022741"/>
    </source>
</evidence>
<dbReference type="PROSITE" id="PS51671">
    <property type="entry name" value="ACT"/>
    <property type="match status" value="2"/>
</dbReference>
<keyword evidence="19" id="KW-0486">Methionine biosynthesis</keyword>
<keyword evidence="18" id="KW-0457">Lysine biosynthesis</keyword>
<feature type="domain" description="ACT" evidence="24">
    <location>
        <begin position="389"/>
        <end position="461"/>
    </location>
</feature>
<protein>
    <submittedName>
        <fullName evidence="25">Bifunctional aspartate kinase/homoserine dehydrogenase I</fullName>
    </submittedName>
</protein>
<evidence type="ECO:0000313" key="25">
    <source>
        <dbReference type="EMBL" id="GLC23597.1"/>
    </source>
</evidence>
<keyword evidence="8" id="KW-0808">Transferase</keyword>
<dbReference type="GO" id="GO:0009088">
    <property type="term" value="P:threonine biosynthetic process"/>
    <property type="evidence" value="ECO:0007669"/>
    <property type="project" value="UniProtKB-KW"/>
</dbReference>
<dbReference type="InterPro" id="IPR036393">
    <property type="entry name" value="AceGlu_kinase-like_sf"/>
</dbReference>
<keyword evidence="14" id="KW-0521">NADP</keyword>
<keyword evidence="10" id="KW-0479">Metal-binding</keyword>
<accession>A0AA37Q4F9</accession>
<comment type="catalytic activity">
    <reaction evidence="23">
        <text>L-homoserine + NAD(+) = L-aspartate 4-semialdehyde + NADH + H(+)</text>
        <dbReference type="Rhea" id="RHEA:15757"/>
        <dbReference type="ChEBI" id="CHEBI:15378"/>
        <dbReference type="ChEBI" id="CHEBI:57476"/>
        <dbReference type="ChEBI" id="CHEBI:57540"/>
        <dbReference type="ChEBI" id="CHEBI:57945"/>
        <dbReference type="ChEBI" id="CHEBI:537519"/>
        <dbReference type="EC" id="1.1.1.3"/>
    </reaction>
    <physiologicalReaction direction="right-to-left" evidence="23">
        <dbReference type="Rhea" id="RHEA:15759"/>
    </physiologicalReaction>
</comment>
<keyword evidence="17" id="KW-0915">Sodium</keyword>
<sequence>MTRGLPTPGGRVAFAPALMPSARPAPLVHKFGGAALADADAVRHAASIVAMLRTDDALPTAVVVSAMHGVTDALLDASHRATHGDATGARHALDALRRRHDEAARRVAGDGGGDESLSAVIDATFGELAGLLDGLAALGDLPPSVADAVLARGERLSARLAVAALAAIGVPAQYVDECDVIQTDGRPGNAFPDLPRTAAAARRVLAPLLARGTVAVIPGFVGAVPARTAAHAAPSDAPRRVAPVVTLGRGGSDLTATTLARVLGARDVFLWKDVRGLLTADPRVVPDARVIPALHAREASELAYHGAKVLHPRALVPLLARSAQRDAHREAGVPAPRARVTVRPFADPTAPGTTIVLAEERRAPGATSSPPRHPVKAVSALGGQALVTVRGTGMAGVPGIAARAFGALERAGISVALISQASSEQSICIGVPQSATAAVEPALREAFAAEIARGEIEGIDVEPDVATVAVVGSGMAGVPGIAARFFGALADAQVNVVAIAQGSSELNISAVVAGKDAAAAQRAAHAAFRLDRVGGGAARAPQHADVVLLGFGKVGRELARQITQRQSASRADGTQSPVSLVGVVDSRGWVFDAAGLAPRRLASLSKAKAEGRALAELPGGAEGAPDAALAHIAAHALSRPILVDVTAGDTSALLDAAVHHGMDLVLANKKPLAEGRVTVDAATASAAGLVATAAARGRRVLHEATVGAGLPVIDTVRKLQESGDRILHIQGCPSGTLGFLFAELGRGRAFSDALRDAMARGYTEPDPREDLSGQDVARKAVILARLVGWKGTLDDVAVESLVPPALAALPLQEFLAQLESLDAPWAARVAAAAARGAVLRYRADVSPKEARVGIVEVDRASPFASLSGTDNQFVFTTRRYKERPLVITGPGAGPEVTAAGVLNDVLALAGAR</sequence>
<dbReference type="GO" id="GO:0009090">
    <property type="term" value="P:homoserine biosynthetic process"/>
    <property type="evidence" value="ECO:0007669"/>
    <property type="project" value="UniProtKB-ARBA"/>
</dbReference>
<evidence type="ECO:0000256" key="20">
    <source>
        <dbReference type="ARBA" id="ARBA00044938"/>
    </source>
</evidence>
<dbReference type="PROSITE" id="PS01042">
    <property type="entry name" value="HOMOSER_DHGENASE"/>
    <property type="match status" value="1"/>
</dbReference>
<dbReference type="InterPro" id="IPR036291">
    <property type="entry name" value="NAD(P)-bd_dom_sf"/>
</dbReference>
<name>A0AA37Q4F9_9BACT</name>
<dbReference type="SUPFAM" id="SSF55347">
    <property type="entry name" value="Glyceraldehyde-3-phosphate dehydrogenase-like, C-terminal domain"/>
    <property type="match status" value="1"/>
</dbReference>
<dbReference type="PANTHER" id="PTHR43070:SF3">
    <property type="entry name" value="HOMOSERINE DEHYDROGENASE"/>
    <property type="match status" value="1"/>
</dbReference>
<dbReference type="EMBL" id="BRXS01000001">
    <property type="protein sequence ID" value="GLC23597.1"/>
    <property type="molecule type" value="Genomic_DNA"/>
</dbReference>
<evidence type="ECO:0000256" key="16">
    <source>
        <dbReference type="ARBA" id="ARBA00023027"/>
    </source>
</evidence>
<evidence type="ECO:0000256" key="6">
    <source>
        <dbReference type="ARBA" id="ARBA00010046"/>
    </source>
</evidence>
<keyword evidence="15" id="KW-0560">Oxidoreductase</keyword>
<dbReference type="CDD" id="cd04892">
    <property type="entry name" value="ACT_AK-like_2"/>
    <property type="match status" value="1"/>
</dbReference>
<dbReference type="Gene3D" id="3.40.50.720">
    <property type="entry name" value="NAD(P)-binding Rossmann-like Domain"/>
    <property type="match status" value="1"/>
</dbReference>
<evidence type="ECO:0000256" key="21">
    <source>
        <dbReference type="ARBA" id="ARBA00048561"/>
    </source>
</evidence>
<evidence type="ECO:0000256" key="14">
    <source>
        <dbReference type="ARBA" id="ARBA00022857"/>
    </source>
</evidence>
<evidence type="ECO:0000256" key="4">
    <source>
        <dbReference type="ARBA" id="ARBA00005062"/>
    </source>
</evidence>
<comment type="pathway">
    <text evidence="4">Amino-acid biosynthesis; L-methionine biosynthesis via de novo pathway; L-homoserine from L-aspartate: step 3/3.</text>
</comment>
<dbReference type="InterPro" id="IPR001048">
    <property type="entry name" value="Asp/Glu/Uridylate_kinase"/>
</dbReference>
<dbReference type="InterPro" id="IPR011147">
    <property type="entry name" value="Bifunc_Aspkin/hSer_DH"/>
</dbReference>
<dbReference type="InterPro" id="IPR001341">
    <property type="entry name" value="Asp_kinase"/>
</dbReference>
<evidence type="ECO:0000256" key="18">
    <source>
        <dbReference type="ARBA" id="ARBA00023154"/>
    </source>
</evidence>
<comment type="function">
    <text evidence="20">Bifunctional aspartate kinase and homoserine dehydrogenase that catalyzes the first and the third steps toward the synthesis of lysine, methionine and threonine from aspartate.</text>
</comment>
<dbReference type="Pfam" id="PF00696">
    <property type="entry name" value="AA_kinase"/>
    <property type="match status" value="1"/>
</dbReference>
<comment type="caution">
    <text evidence="25">The sequence shown here is derived from an EMBL/GenBank/DDBJ whole genome shotgun (WGS) entry which is preliminary data.</text>
</comment>
<reference evidence="25" key="1">
    <citation type="submission" date="2022-08" db="EMBL/GenBank/DDBJ databases">
        <title>Draft genome sequencing of Roseisolibacter agri AW1220.</title>
        <authorList>
            <person name="Tobiishi Y."/>
            <person name="Tonouchi A."/>
        </authorList>
    </citation>
    <scope>NUCLEOTIDE SEQUENCE</scope>
    <source>
        <strain evidence="25">AW1220</strain>
    </source>
</reference>
<dbReference type="InterPro" id="IPR002912">
    <property type="entry name" value="ACT_dom"/>
</dbReference>
<dbReference type="Pfam" id="PF22468">
    <property type="entry name" value="ACT_9"/>
    <property type="match status" value="2"/>
</dbReference>
<dbReference type="GO" id="GO:0046872">
    <property type="term" value="F:metal ion binding"/>
    <property type="evidence" value="ECO:0007669"/>
    <property type="project" value="UniProtKB-KW"/>
</dbReference>
<dbReference type="InterPro" id="IPR019811">
    <property type="entry name" value="HDH_CS"/>
</dbReference>
<comment type="catalytic activity">
    <reaction evidence="22">
        <text>L-homoserine + NADP(+) = L-aspartate 4-semialdehyde + NADPH + H(+)</text>
        <dbReference type="Rhea" id="RHEA:15761"/>
        <dbReference type="ChEBI" id="CHEBI:15378"/>
        <dbReference type="ChEBI" id="CHEBI:57476"/>
        <dbReference type="ChEBI" id="CHEBI:57783"/>
        <dbReference type="ChEBI" id="CHEBI:58349"/>
        <dbReference type="ChEBI" id="CHEBI:537519"/>
        <dbReference type="EC" id="1.1.1.3"/>
    </reaction>
    <physiologicalReaction direction="right-to-left" evidence="22">
        <dbReference type="Rhea" id="RHEA:15763"/>
    </physiologicalReaction>
</comment>
<keyword evidence="7" id="KW-0028">Amino-acid biosynthesis</keyword>
<dbReference type="GO" id="GO:0005524">
    <property type="term" value="F:ATP binding"/>
    <property type="evidence" value="ECO:0007669"/>
    <property type="project" value="UniProtKB-KW"/>
</dbReference>
<dbReference type="Gene3D" id="3.30.360.10">
    <property type="entry name" value="Dihydrodipicolinate Reductase, domain 2"/>
    <property type="match status" value="1"/>
</dbReference>
<dbReference type="Gene3D" id="3.40.1160.10">
    <property type="entry name" value="Acetylglutamate kinase-like"/>
    <property type="match status" value="1"/>
</dbReference>
<dbReference type="SUPFAM" id="SSF53633">
    <property type="entry name" value="Carbamate kinase-like"/>
    <property type="match status" value="1"/>
</dbReference>
<evidence type="ECO:0000256" key="19">
    <source>
        <dbReference type="ARBA" id="ARBA00023167"/>
    </source>
</evidence>
<keyword evidence="13" id="KW-0067">ATP-binding</keyword>
<dbReference type="GO" id="GO:0004412">
    <property type="term" value="F:homoserine dehydrogenase activity"/>
    <property type="evidence" value="ECO:0007669"/>
    <property type="project" value="UniProtKB-EC"/>
</dbReference>
<dbReference type="GO" id="GO:0004072">
    <property type="term" value="F:aspartate kinase activity"/>
    <property type="evidence" value="ECO:0007669"/>
    <property type="project" value="UniProtKB-EC"/>
</dbReference>
<keyword evidence="12 25" id="KW-0418">Kinase</keyword>
<dbReference type="GO" id="GO:0009086">
    <property type="term" value="P:methionine biosynthetic process"/>
    <property type="evidence" value="ECO:0007669"/>
    <property type="project" value="UniProtKB-KW"/>
</dbReference>
<dbReference type="FunFam" id="3.30.360.10:FF:000006">
    <property type="entry name" value="Bifunctional aspartokinase/homoserine dehydrogenase"/>
    <property type="match status" value="1"/>
</dbReference>
<dbReference type="SUPFAM" id="SSF51735">
    <property type="entry name" value="NAD(P)-binding Rossmann-fold domains"/>
    <property type="match status" value="1"/>
</dbReference>
<dbReference type="Gene3D" id="3.30.2130.10">
    <property type="entry name" value="VC0802-like"/>
    <property type="match status" value="1"/>
</dbReference>
<dbReference type="InterPro" id="IPR045865">
    <property type="entry name" value="ACT-like_dom_sf"/>
</dbReference>
<evidence type="ECO:0000256" key="5">
    <source>
        <dbReference type="ARBA" id="ARBA00007952"/>
    </source>
</evidence>
<comment type="pathway">
    <text evidence="2">Amino-acid biosynthesis; L-lysine biosynthesis via DAP pathway; (S)-tetrahydrodipicolinate from L-aspartate: step 1/4.</text>
</comment>
<keyword evidence="26" id="KW-1185">Reference proteome</keyword>
<dbReference type="InterPro" id="IPR001342">
    <property type="entry name" value="HDH_cat"/>
</dbReference>
<gene>
    <name evidence="25" type="primary">thrA</name>
    <name evidence="25" type="ORF">rosag_01100</name>
</gene>
<evidence type="ECO:0000256" key="13">
    <source>
        <dbReference type="ARBA" id="ARBA00022840"/>
    </source>
</evidence>
<comment type="similarity">
    <text evidence="6">In the N-terminal section; belongs to the aspartokinase family.</text>
</comment>
<keyword evidence="11" id="KW-0547">Nucleotide-binding</keyword>
<dbReference type="PANTHER" id="PTHR43070">
    <property type="match status" value="1"/>
</dbReference>
<evidence type="ECO:0000313" key="26">
    <source>
        <dbReference type="Proteomes" id="UP001161325"/>
    </source>
</evidence>
<dbReference type="FunFam" id="3.30.2130.10:FF:000001">
    <property type="entry name" value="Bifunctional aspartokinase/homoserine dehydrogenase"/>
    <property type="match status" value="1"/>
</dbReference>
<dbReference type="InterPro" id="IPR054352">
    <property type="entry name" value="ACT_Aspartokinase"/>
</dbReference>
<evidence type="ECO:0000256" key="17">
    <source>
        <dbReference type="ARBA" id="ARBA00023053"/>
    </source>
</evidence>
<evidence type="ECO:0000259" key="24">
    <source>
        <dbReference type="PROSITE" id="PS51671"/>
    </source>
</evidence>
<dbReference type="CDD" id="cd04921">
    <property type="entry name" value="ACT_AKi-HSDH-ThrA-like_1"/>
    <property type="match status" value="1"/>
</dbReference>
<feature type="domain" description="ACT" evidence="24">
    <location>
        <begin position="470"/>
        <end position="542"/>
    </location>
</feature>
<comment type="similarity">
    <text evidence="5">In the C-terminal section; belongs to the homoserine dehydrogenase family.</text>
</comment>
<evidence type="ECO:0000256" key="1">
    <source>
        <dbReference type="ARBA" id="ARBA00001920"/>
    </source>
</evidence>
<evidence type="ECO:0000256" key="15">
    <source>
        <dbReference type="ARBA" id="ARBA00023002"/>
    </source>
</evidence>
<evidence type="ECO:0000256" key="2">
    <source>
        <dbReference type="ARBA" id="ARBA00004766"/>
    </source>
</evidence>
<dbReference type="GO" id="GO:0009089">
    <property type="term" value="P:lysine biosynthetic process via diaminopimelate"/>
    <property type="evidence" value="ECO:0007669"/>
    <property type="project" value="UniProtKB-ARBA"/>
</dbReference>
<dbReference type="Proteomes" id="UP001161325">
    <property type="component" value="Unassembled WGS sequence"/>
</dbReference>
<proteinExistence type="inferred from homology"/>
<keyword evidence="16" id="KW-0520">NAD</keyword>
<comment type="catalytic activity">
    <reaction evidence="21">
        <text>L-aspartate + ATP = 4-phospho-L-aspartate + ADP</text>
        <dbReference type="Rhea" id="RHEA:23776"/>
        <dbReference type="ChEBI" id="CHEBI:29991"/>
        <dbReference type="ChEBI" id="CHEBI:30616"/>
        <dbReference type="ChEBI" id="CHEBI:57535"/>
        <dbReference type="ChEBI" id="CHEBI:456216"/>
        <dbReference type="EC" id="2.7.2.4"/>
    </reaction>
    <physiologicalReaction direction="left-to-right" evidence="21">
        <dbReference type="Rhea" id="RHEA:23777"/>
    </physiologicalReaction>
</comment>
<evidence type="ECO:0000256" key="12">
    <source>
        <dbReference type="ARBA" id="ARBA00022777"/>
    </source>
</evidence>
<evidence type="ECO:0000256" key="22">
    <source>
        <dbReference type="ARBA" id="ARBA00048841"/>
    </source>
</evidence>
<evidence type="ECO:0000256" key="9">
    <source>
        <dbReference type="ARBA" id="ARBA00022697"/>
    </source>
</evidence>
<keyword evidence="9" id="KW-0791">Threonine biosynthesis</keyword>
<evidence type="ECO:0000256" key="23">
    <source>
        <dbReference type="ARBA" id="ARBA00049031"/>
    </source>
</evidence>
<comment type="pathway">
    <text evidence="3">Amino-acid biosynthesis; L-threonine biosynthesis; L-threonine from L-aspartate: step 3/5.</text>
</comment>
<evidence type="ECO:0000256" key="3">
    <source>
        <dbReference type="ARBA" id="ARBA00005056"/>
    </source>
</evidence>
<evidence type="ECO:0000256" key="8">
    <source>
        <dbReference type="ARBA" id="ARBA00022679"/>
    </source>
</evidence>
<comment type="cofactor">
    <cofactor evidence="1">
        <name>a metal cation</name>
        <dbReference type="ChEBI" id="CHEBI:25213"/>
    </cofactor>
</comment>
<organism evidence="25 26">
    <name type="scientific">Roseisolibacter agri</name>
    <dbReference type="NCBI Taxonomy" id="2014610"/>
    <lineage>
        <taxon>Bacteria</taxon>
        <taxon>Pseudomonadati</taxon>
        <taxon>Gemmatimonadota</taxon>
        <taxon>Gemmatimonadia</taxon>
        <taxon>Gemmatimonadales</taxon>
        <taxon>Gemmatimonadaceae</taxon>
        <taxon>Roseisolibacter</taxon>
    </lineage>
</organism>
<evidence type="ECO:0000256" key="10">
    <source>
        <dbReference type="ARBA" id="ARBA00022723"/>
    </source>
</evidence>